<dbReference type="AlphaFoldDB" id="A0A2I0VZ01"/>
<evidence type="ECO:0000313" key="2">
    <source>
        <dbReference type="EMBL" id="PKU68638.1"/>
    </source>
</evidence>
<proteinExistence type="predicted"/>
<dbReference type="InterPro" id="IPR041588">
    <property type="entry name" value="Integrase_H2C2"/>
</dbReference>
<organism evidence="2 3">
    <name type="scientific">Dendrobium catenatum</name>
    <dbReference type="NCBI Taxonomy" id="906689"/>
    <lineage>
        <taxon>Eukaryota</taxon>
        <taxon>Viridiplantae</taxon>
        <taxon>Streptophyta</taxon>
        <taxon>Embryophyta</taxon>
        <taxon>Tracheophyta</taxon>
        <taxon>Spermatophyta</taxon>
        <taxon>Magnoliopsida</taxon>
        <taxon>Liliopsida</taxon>
        <taxon>Asparagales</taxon>
        <taxon>Orchidaceae</taxon>
        <taxon>Epidendroideae</taxon>
        <taxon>Malaxideae</taxon>
        <taxon>Dendrobiinae</taxon>
        <taxon>Dendrobium</taxon>
    </lineage>
</organism>
<dbReference type="Pfam" id="PF00665">
    <property type="entry name" value="rve"/>
    <property type="match status" value="1"/>
</dbReference>
<dbReference type="Pfam" id="PF17921">
    <property type="entry name" value="Integrase_H2C2"/>
    <property type="match status" value="1"/>
</dbReference>
<dbReference type="EMBL" id="KZ503063">
    <property type="protein sequence ID" value="PKU68638.1"/>
    <property type="molecule type" value="Genomic_DNA"/>
</dbReference>
<name>A0A2I0VZ01_9ASPA</name>
<protein>
    <recommendedName>
        <fullName evidence="1">Integrase catalytic domain-containing protein</fullName>
    </recommendedName>
</protein>
<dbReference type="PANTHER" id="PTHR35046">
    <property type="entry name" value="ZINC KNUCKLE (CCHC-TYPE) FAMILY PROTEIN"/>
    <property type="match status" value="1"/>
</dbReference>
<accession>A0A2I0VZ01</accession>
<reference evidence="2 3" key="1">
    <citation type="journal article" date="2016" name="Sci. Rep.">
        <title>The Dendrobium catenatum Lindl. genome sequence provides insights into polysaccharide synthase, floral development and adaptive evolution.</title>
        <authorList>
            <person name="Zhang G.Q."/>
            <person name="Xu Q."/>
            <person name="Bian C."/>
            <person name="Tsai W.C."/>
            <person name="Yeh C.M."/>
            <person name="Liu K.W."/>
            <person name="Yoshida K."/>
            <person name="Zhang L.S."/>
            <person name="Chang S.B."/>
            <person name="Chen F."/>
            <person name="Shi Y."/>
            <person name="Su Y.Y."/>
            <person name="Zhang Y.Q."/>
            <person name="Chen L.J."/>
            <person name="Yin Y."/>
            <person name="Lin M."/>
            <person name="Huang H."/>
            <person name="Deng H."/>
            <person name="Wang Z.W."/>
            <person name="Zhu S.L."/>
            <person name="Zhao X."/>
            <person name="Deng C."/>
            <person name="Niu S.C."/>
            <person name="Huang J."/>
            <person name="Wang M."/>
            <person name="Liu G.H."/>
            <person name="Yang H.J."/>
            <person name="Xiao X.J."/>
            <person name="Hsiao Y.Y."/>
            <person name="Wu W.L."/>
            <person name="Chen Y.Y."/>
            <person name="Mitsuda N."/>
            <person name="Ohme-Takagi M."/>
            <person name="Luo Y.B."/>
            <person name="Van de Peer Y."/>
            <person name="Liu Z.J."/>
        </authorList>
    </citation>
    <scope>NUCLEOTIDE SEQUENCE [LARGE SCALE GENOMIC DNA]</scope>
    <source>
        <tissue evidence="2">The whole plant</tissue>
    </source>
</reference>
<reference evidence="2 3" key="2">
    <citation type="journal article" date="2017" name="Nature">
        <title>The Apostasia genome and the evolution of orchids.</title>
        <authorList>
            <person name="Zhang G.Q."/>
            <person name="Liu K.W."/>
            <person name="Li Z."/>
            <person name="Lohaus R."/>
            <person name="Hsiao Y.Y."/>
            <person name="Niu S.C."/>
            <person name="Wang J.Y."/>
            <person name="Lin Y.C."/>
            <person name="Xu Q."/>
            <person name="Chen L.J."/>
            <person name="Yoshida K."/>
            <person name="Fujiwara S."/>
            <person name="Wang Z.W."/>
            <person name="Zhang Y.Q."/>
            <person name="Mitsuda N."/>
            <person name="Wang M."/>
            <person name="Liu G.H."/>
            <person name="Pecoraro L."/>
            <person name="Huang H.X."/>
            <person name="Xiao X.J."/>
            <person name="Lin M."/>
            <person name="Wu X.Y."/>
            <person name="Wu W.L."/>
            <person name="Chen Y.Y."/>
            <person name="Chang S.B."/>
            <person name="Sakamoto S."/>
            <person name="Ohme-Takagi M."/>
            <person name="Yagi M."/>
            <person name="Zeng S.J."/>
            <person name="Shen C.Y."/>
            <person name="Yeh C.M."/>
            <person name="Luo Y.B."/>
            <person name="Tsai W.C."/>
            <person name="Van de Peer Y."/>
            <person name="Liu Z.J."/>
        </authorList>
    </citation>
    <scope>NUCLEOTIDE SEQUENCE [LARGE SCALE GENOMIC DNA]</scope>
    <source>
        <tissue evidence="2">The whole plant</tissue>
    </source>
</reference>
<dbReference type="PANTHER" id="PTHR35046:SF26">
    <property type="entry name" value="RNA-DIRECTED DNA POLYMERASE"/>
    <property type="match status" value="1"/>
</dbReference>
<evidence type="ECO:0000313" key="3">
    <source>
        <dbReference type="Proteomes" id="UP000233837"/>
    </source>
</evidence>
<dbReference type="Gene3D" id="1.10.340.70">
    <property type="match status" value="1"/>
</dbReference>
<dbReference type="InterPro" id="IPR001584">
    <property type="entry name" value="Integrase_cat-core"/>
</dbReference>
<gene>
    <name evidence="2" type="ORF">MA16_Dca022449</name>
</gene>
<dbReference type="SUPFAM" id="SSF53098">
    <property type="entry name" value="Ribonuclease H-like"/>
    <property type="match status" value="1"/>
</dbReference>
<dbReference type="Proteomes" id="UP000233837">
    <property type="component" value="Unassembled WGS sequence"/>
</dbReference>
<dbReference type="GO" id="GO:0003676">
    <property type="term" value="F:nucleic acid binding"/>
    <property type="evidence" value="ECO:0007669"/>
    <property type="project" value="InterPro"/>
</dbReference>
<sequence>MHARWLVFLQRFSFTLKHKPGTENRVADALSRRNMLLTRMQAELVGLEHVKELYAEDDDFAAIWAKCAQSSQWEEYSLRHGFLFKHNLLCIPVFSWRQHLIRETHCGGLAAHLGQDNTLRQLQSRFFWPRLRRDTLRFVESCPICQAYKGGAQNSGLYMPLSVPNSIWEDVSMDFMLGLSRTRRGNDSILVVVDRFSKMSHFLSCKKTANAMNVATLFFNEIVRLHGLPKSITSDRDVKFISHFWRELWKRLGTDLRFSSAYHPQSDGQTEVVNRTLGNMLRCLVQEQPKQWEEMLSRAEFAYNAMPNRSTGKAPFDIVYTKAPNTVIDLSIVPKCHSAAASSFTEDYNKMLAEIRQQIIQSNSRYKEAADVHRREHVFKVGDLVMVRLRRERFPPGSYSKLARRKLGPVPIVAKINDNAYSIGLPADCNTSSTFNVADITHYKPADGAIISISSSESSSSDAGED</sequence>
<evidence type="ECO:0000259" key="1">
    <source>
        <dbReference type="PROSITE" id="PS50994"/>
    </source>
</evidence>
<feature type="domain" description="Integrase catalytic" evidence="1">
    <location>
        <begin position="160"/>
        <end position="323"/>
    </location>
</feature>
<dbReference type="Pfam" id="PF24626">
    <property type="entry name" value="SH3_Tf2-1"/>
    <property type="match status" value="1"/>
</dbReference>
<dbReference type="InterPro" id="IPR012337">
    <property type="entry name" value="RNaseH-like_sf"/>
</dbReference>
<dbReference type="PROSITE" id="PS50994">
    <property type="entry name" value="INTEGRASE"/>
    <property type="match status" value="1"/>
</dbReference>
<dbReference type="GO" id="GO:0015074">
    <property type="term" value="P:DNA integration"/>
    <property type="evidence" value="ECO:0007669"/>
    <property type="project" value="InterPro"/>
</dbReference>
<dbReference type="Gene3D" id="3.30.420.10">
    <property type="entry name" value="Ribonuclease H-like superfamily/Ribonuclease H"/>
    <property type="match status" value="1"/>
</dbReference>
<dbReference type="FunFam" id="3.30.420.10:FF:000032">
    <property type="entry name" value="Retrovirus-related Pol polyprotein from transposon 297-like Protein"/>
    <property type="match status" value="1"/>
</dbReference>
<dbReference type="InterPro" id="IPR036397">
    <property type="entry name" value="RNaseH_sf"/>
</dbReference>
<keyword evidence="3" id="KW-1185">Reference proteome</keyword>
<dbReference type="InterPro" id="IPR056924">
    <property type="entry name" value="SH3_Tf2-1"/>
</dbReference>